<evidence type="ECO:0000313" key="2">
    <source>
        <dbReference type="Proteomes" id="UP001430149"/>
    </source>
</evidence>
<evidence type="ECO:0000313" key="1">
    <source>
        <dbReference type="EMBL" id="MBM7127019.1"/>
    </source>
</evidence>
<comment type="caution">
    <text evidence="1">The sequence shown here is derived from an EMBL/GenBank/DDBJ whole genome shotgun (WGS) entry which is preliminary data.</text>
</comment>
<organism evidence="1 2">
    <name type="scientific">Dyella flava</name>
    <dbReference type="NCBI Taxonomy" id="1920170"/>
    <lineage>
        <taxon>Bacteria</taxon>
        <taxon>Pseudomonadati</taxon>
        <taxon>Pseudomonadota</taxon>
        <taxon>Gammaproteobacteria</taxon>
        <taxon>Lysobacterales</taxon>
        <taxon>Rhodanobacteraceae</taxon>
        <taxon>Dyella</taxon>
    </lineage>
</organism>
<gene>
    <name evidence="1" type="ORF">ISP19_16710</name>
</gene>
<proteinExistence type="predicted"/>
<protein>
    <submittedName>
        <fullName evidence="1">Uncharacterized protein</fullName>
    </submittedName>
</protein>
<dbReference type="RefSeq" id="WP_284384720.1">
    <property type="nucleotide sequence ID" value="NZ_BSNR01000007.1"/>
</dbReference>
<keyword evidence="2" id="KW-1185">Reference proteome</keyword>
<dbReference type="EMBL" id="JADIKE010000038">
    <property type="protein sequence ID" value="MBM7127019.1"/>
    <property type="molecule type" value="Genomic_DNA"/>
</dbReference>
<reference evidence="1" key="1">
    <citation type="submission" date="2020-10" db="EMBL/GenBank/DDBJ databases">
        <title>Phylogeny of dyella-like bacteria.</title>
        <authorList>
            <person name="Fu J."/>
        </authorList>
    </citation>
    <scope>NUCLEOTIDE SEQUENCE</scope>
    <source>
        <strain evidence="1">DHOC52</strain>
    </source>
</reference>
<sequence length="242" mass="26137">MQAMDPNGPTAPPSNAPSVGSSYFSKHFSTDALSIDVKNAVLQANLAPVSFKRITVHTRDQVTARGEGTGQPNQATYTVTIEMEDGGHGLVRQTQSAQSRDGNTIVRFELSYRGYFPFLTQSVPANADSLPPVIEARKVMHFDTHTDGHINFTYLYGPSGKPTFADPGQVICDSGKSYSASELNPAIQGQALELNCQNVDTNGMTTSKIKLAYLENYGVALMVHTQNPESSLDSTIVDFTAE</sequence>
<name>A0ABS2K788_9GAMM</name>
<dbReference type="Proteomes" id="UP001430149">
    <property type="component" value="Unassembled WGS sequence"/>
</dbReference>
<accession>A0ABS2K788</accession>